<accession>A0ABQ7XHE4</accession>
<evidence type="ECO:0000313" key="2">
    <source>
        <dbReference type="EMBL" id="KAH0854819.1"/>
    </source>
</evidence>
<organism evidence="2 3">
    <name type="scientific">Brassica napus</name>
    <name type="common">Rape</name>
    <dbReference type="NCBI Taxonomy" id="3708"/>
    <lineage>
        <taxon>Eukaryota</taxon>
        <taxon>Viridiplantae</taxon>
        <taxon>Streptophyta</taxon>
        <taxon>Embryophyta</taxon>
        <taxon>Tracheophyta</taxon>
        <taxon>Spermatophyta</taxon>
        <taxon>Magnoliopsida</taxon>
        <taxon>eudicotyledons</taxon>
        <taxon>Gunneridae</taxon>
        <taxon>Pentapetalae</taxon>
        <taxon>rosids</taxon>
        <taxon>malvids</taxon>
        <taxon>Brassicales</taxon>
        <taxon>Brassicaceae</taxon>
        <taxon>Brassiceae</taxon>
        <taxon>Brassica</taxon>
    </lineage>
</organism>
<sequence>MTPNGSLNDDNFSLVLLPCAGDQIPRSARVSSPRSKPVPGSSGKDVVATSAESFGELRRAADSHPVFPALTTSIRGLCSFAEELLVIAWNRAHYEHTAV</sequence>
<dbReference type="EMBL" id="JAGKQM010000236">
    <property type="protein sequence ID" value="KAH0854819.1"/>
    <property type="molecule type" value="Genomic_DNA"/>
</dbReference>
<gene>
    <name evidence="2" type="ORF">HID58_037089</name>
</gene>
<protein>
    <submittedName>
        <fullName evidence="2">Uncharacterized protein</fullName>
    </submittedName>
</protein>
<comment type="caution">
    <text evidence="2">The sequence shown here is derived from an EMBL/GenBank/DDBJ whole genome shotgun (WGS) entry which is preliminary data.</text>
</comment>
<keyword evidence="3" id="KW-1185">Reference proteome</keyword>
<dbReference type="Proteomes" id="UP000824890">
    <property type="component" value="Unassembled WGS sequence"/>
</dbReference>
<proteinExistence type="predicted"/>
<evidence type="ECO:0000313" key="3">
    <source>
        <dbReference type="Proteomes" id="UP000824890"/>
    </source>
</evidence>
<evidence type="ECO:0000256" key="1">
    <source>
        <dbReference type="SAM" id="MobiDB-lite"/>
    </source>
</evidence>
<reference evidence="2 3" key="1">
    <citation type="submission" date="2021-05" db="EMBL/GenBank/DDBJ databases">
        <title>Genome Assembly of Synthetic Allotetraploid Brassica napus Reveals Homoeologous Exchanges between Subgenomes.</title>
        <authorList>
            <person name="Davis J.T."/>
        </authorList>
    </citation>
    <scope>NUCLEOTIDE SEQUENCE [LARGE SCALE GENOMIC DNA]</scope>
    <source>
        <strain evidence="3">cv. Da-Ae</strain>
        <tissue evidence="2">Seedling</tissue>
    </source>
</reference>
<feature type="region of interest" description="Disordered" evidence="1">
    <location>
        <begin position="25"/>
        <end position="46"/>
    </location>
</feature>
<name>A0ABQ7XHE4_BRANA</name>